<evidence type="ECO:0000256" key="4">
    <source>
        <dbReference type="ARBA" id="ARBA00015035"/>
    </source>
</evidence>
<evidence type="ECO:0000256" key="2">
    <source>
        <dbReference type="ARBA" id="ARBA00009723"/>
    </source>
</evidence>
<dbReference type="InterPro" id="IPR050765">
    <property type="entry name" value="Riboflavin_Biosynth_HTPR"/>
</dbReference>
<dbReference type="AlphaFoldDB" id="A0A0A1UPS8"/>
<evidence type="ECO:0000256" key="3">
    <source>
        <dbReference type="ARBA" id="ARBA00012851"/>
    </source>
</evidence>
<dbReference type="InterPro" id="IPR024072">
    <property type="entry name" value="DHFR-like_dom_sf"/>
</dbReference>
<comment type="function">
    <text evidence="1">Catalyzes an early step in riboflavin biosynthesis, the NADPH-dependent reduction of the ribose side chain of 2,5-diamino-6-ribosylamino-4(3H)-pyrimidinone 5'-phosphate, yielding 2,5-diamino-6-ribitylamino-4(3H)-pyrimidinone 5'-phosphate.</text>
</comment>
<evidence type="ECO:0000259" key="10">
    <source>
        <dbReference type="Pfam" id="PF01872"/>
    </source>
</evidence>
<evidence type="ECO:0000256" key="9">
    <source>
        <dbReference type="ARBA" id="ARBA00049020"/>
    </source>
</evidence>
<organism evidence="11 12">
    <name type="scientific">Metarhizium robertsii</name>
    <dbReference type="NCBI Taxonomy" id="568076"/>
    <lineage>
        <taxon>Eukaryota</taxon>
        <taxon>Fungi</taxon>
        <taxon>Dikarya</taxon>
        <taxon>Ascomycota</taxon>
        <taxon>Pezizomycotina</taxon>
        <taxon>Sordariomycetes</taxon>
        <taxon>Hypocreomycetidae</taxon>
        <taxon>Hypocreales</taxon>
        <taxon>Clavicipitaceae</taxon>
        <taxon>Metarhizium</taxon>
    </lineage>
</organism>
<proteinExistence type="inferred from homology"/>
<dbReference type="GO" id="GO:0008703">
    <property type="term" value="F:5-amino-6-(5-phosphoribosylamino)uracil reductase activity"/>
    <property type="evidence" value="ECO:0007669"/>
    <property type="project" value="InterPro"/>
</dbReference>
<dbReference type="PANTHER" id="PTHR38011">
    <property type="entry name" value="DIHYDROFOLATE REDUCTASE FAMILY PROTEIN (AFU_ORTHOLOGUE AFUA_8G06820)"/>
    <property type="match status" value="1"/>
</dbReference>
<gene>
    <name evidence="11" type="ORF">X797_009973</name>
</gene>
<dbReference type="GO" id="GO:0009231">
    <property type="term" value="P:riboflavin biosynthetic process"/>
    <property type="evidence" value="ECO:0007669"/>
    <property type="project" value="UniProtKB-KW"/>
</dbReference>
<evidence type="ECO:0000256" key="7">
    <source>
        <dbReference type="ARBA" id="ARBA00031630"/>
    </source>
</evidence>
<dbReference type="OrthoDB" id="3192019at2759"/>
<dbReference type="EC" id="1.1.1.302" evidence="3"/>
<dbReference type="eggNOG" id="ENOG502SBB8">
    <property type="taxonomic scope" value="Eukaryota"/>
</dbReference>
<dbReference type="Gene3D" id="3.40.430.10">
    <property type="entry name" value="Dihydrofolate Reductase, subunit A"/>
    <property type="match status" value="1"/>
</dbReference>
<evidence type="ECO:0000256" key="6">
    <source>
        <dbReference type="ARBA" id="ARBA00030073"/>
    </source>
</evidence>
<dbReference type="InterPro" id="IPR002734">
    <property type="entry name" value="RibDG_C"/>
</dbReference>
<dbReference type="HOGENOM" id="CLU_043966_4_3_1"/>
<evidence type="ECO:0000313" key="12">
    <source>
        <dbReference type="Proteomes" id="UP000030151"/>
    </source>
</evidence>
<dbReference type="Pfam" id="PF01872">
    <property type="entry name" value="RibD_C"/>
    <property type="match status" value="1"/>
</dbReference>
<evidence type="ECO:0000256" key="1">
    <source>
        <dbReference type="ARBA" id="ARBA00003555"/>
    </source>
</evidence>
<accession>A0A0A1UPS8</accession>
<comment type="similarity">
    <text evidence="2">Belongs to the HTP reductase family.</text>
</comment>
<comment type="catalytic activity">
    <reaction evidence="8">
        <text>2,5-diamino-6-(1-D-ribitylamino)pyrimidin-4(3H)-one 5'-phosphate + NAD(+) = 2,5-diamino-6-(1-D-ribosylamino)pyrimidin-4(3H)-one 5'-phosphate + NADH + H(+)</text>
        <dbReference type="Rhea" id="RHEA:27274"/>
        <dbReference type="ChEBI" id="CHEBI:15378"/>
        <dbReference type="ChEBI" id="CHEBI:57540"/>
        <dbReference type="ChEBI" id="CHEBI:57945"/>
        <dbReference type="ChEBI" id="CHEBI:58890"/>
        <dbReference type="ChEBI" id="CHEBI:59545"/>
        <dbReference type="EC" id="1.1.1.302"/>
    </reaction>
</comment>
<dbReference type="EMBL" id="JELW01000043">
    <property type="protein sequence ID" value="EXU96890.1"/>
    <property type="molecule type" value="Genomic_DNA"/>
</dbReference>
<name>A0A0A1UPS8_9HYPO</name>
<dbReference type="SUPFAM" id="SSF53597">
    <property type="entry name" value="Dihydrofolate reductase-like"/>
    <property type="match status" value="1"/>
</dbReference>
<protein>
    <recommendedName>
        <fullName evidence="4">2,5-diamino-6-ribosylamino-4(3H)-pyrimidinone 5'-phosphate reductase</fullName>
        <ecNumber evidence="3">1.1.1.302</ecNumber>
    </recommendedName>
    <alternativeName>
        <fullName evidence="7">2,5-diamino-6-(5-phospho-D-ribosylamino)pyrimidin-4(3H)-one reductase</fullName>
    </alternativeName>
    <alternativeName>
        <fullName evidence="6">2,5-diamino-6-ribitylamino-4(3H)-pyrimidinone 5'-phosphate synthase</fullName>
    </alternativeName>
</protein>
<comment type="caution">
    <text evidence="11">The sequence shown here is derived from an EMBL/GenBank/DDBJ whole genome shotgun (WGS) entry which is preliminary data.</text>
</comment>
<feature type="domain" description="Bacterial bifunctional deaminase-reductase C-terminal" evidence="10">
    <location>
        <begin position="4"/>
        <end position="166"/>
    </location>
</feature>
<reference evidence="11 12" key="1">
    <citation type="submission" date="2014-02" db="EMBL/GenBank/DDBJ databases">
        <title>The genome sequence of the entomopathogenic fungus Metarhizium robertsii ARSEF 2575.</title>
        <authorList>
            <person name="Giuliano Garisto Donzelli B."/>
            <person name="Roe B.A."/>
            <person name="Macmil S.L."/>
            <person name="Krasnoff S.B."/>
            <person name="Gibson D.M."/>
        </authorList>
    </citation>
    <scope>NUCLEOTIDE SEQUENCE [LARGE SCALE GENOMIC DNA]</scope>
    <source>
        <strain evidence="11 12">ARSEF 2575</strain>
    </source>
</reference>
<evidence type="ECO:0000313" key="11">
    <source>
        <dbReference type="EMBL" id="EXU96890.1"/>
    </source>
</evidence>
<sequence length="182" mass="20335">MRRIRYNAAISLDGFIASPDGSTHWITEDDSIDFDALHAEFDYHIMGRKTYEVVTSYGAANPLAAKAKENVLVVSRTMKQEEHPGITILRHDFIHTIRQLKAQQGRDMWFMGGGQLAAALWEARLIDVVEMAVMPAVVGRGIKMIAELEGTAKSGYRLDLSAVERLHKSGIVILKYAVLYDC</sequence>
<dbReference type="PANTHER" id="PTHR38011:SF11">
    <property type="entry name" value="2,5-DIAMINO-6-RIBOSYLAMINO-4(3H)-PYRIMIDINONE 5'-PHOSPHATE REDUCTASE"/>
    <property type="match status" value="1"/>
</dbReference>
<dbReference type="Proteomes" id="UP000030151">
    <property type="component" value="Unassembled WGS sequence"/>
</dbReference>
<comment type="catalytic activity">
    <reaction evidence="9">
        <text>2,5-diamino-6-(1-D-ribitylamino)pyrimidin-4(3H)-one 5'-phosphate + NADP(+) = 2,5-diamino-6-(1-D-ribosylamino)pyrimidin-4(3H)-one 5'-phosphate + NADPH + H(+)</text>
        <dbReference type="Rhea" id="RHEA:27278"/>
        <dbReference type="ChEBI" id="CHEBI:15378"/>
        <dbReference type="ChEBI" id="CHEBI:57783"/>
        <dbReference type="ChEBI" id="CHEBI:58349"/>
        <dbReference type="ChEBI" id="CHEBI:58890"/>
        <dbReference type="ChEBI" id="CHEBI:59545"/>
        <dbReference type="EC" id="1.1.1.302"/>
    </reaction>
</comment>
<keyword evidence="5" id="KW-0686">Riboflavin biosynthesis</keyword>
<evidence type="ECO:0000256" key="5">
    <source>
        <dbReference type="ARBA" id="ARBA00022619"/>
    </source>
</evidence>
<evidence type="ECO:0000256" key="8">
    <source>
        <dbReference type="ARBA" id="ARBA00047550"/>
    </source>
</evidence>